<dbReference type="EMBL" id="JTFC01000031">
    <property type="protein sequence ID" value="RUS55057.1"/>
    <property type="molecule type" value="Genomic_DNA"/>
</dbReference>
<reference evidence="2 3" key="1">
    <citation type="submission" date="2014-11" db="EMBL/GenBank/DDBJ databases">
        <title>Genome sequence and analysis of novel Kurthia sp.</title>
        <authorList>
            <person name="Lawson J.N."/>
            <person name="Gonzalez J.E."/>
            <person name="Rinauldi L."/>
            <person name="Xuan Z."/>
            <person name="Firman A."/>
            <person name="Shaddox L."/>
            <person name="Trudeau A."/>
            <person name="Shah S."/>
            <person name="Reiman D."/>
        </authorList>
    </citation>
    <scope>NUCLEOTIDE SEQUENCE [LARGE SCALE GENOMIC DNA]</scope>
    <source>
        <strain evidence="2 3">3B1D</strain>
    </source>
</reference>
<evidence type="ECO:0000259" key="1">
    <source>
        <dbReference type="Pfam" id="PF00550"/>
    </source>
</evidence>
<proteinExistence type="predicted"/>
<feature type="domain" description="Carrier" evidence="1">
    <location>
        <begin position="19"/>
        <end position="68"/>
    </location>
</feature>
<gene>
    <name evidence="2" type="ORF">QI30_08785</name>
</gene>
<name>A0A433RSC2_9BACL</name>
<protein>
    <submittedName>
        <fullName evidence="2">Isochorismatase</fullName>
    </submittedName>
</protein>
<sequence>MTKEQFLAVMDDFVDGAIGEVALDESLQYVGVDSMRMMMAVEAFRASGSDVTFVELVRNPTLAAWMERIVK</sequence>
<dbReference type="RefSeq" id="WP_126990553.1">
    <property type="nucleotide sequence ID" value="NZ_JTFC01000031.1"/>
</dbReference>
<dbReference type="Pfam" id="PF00550">
    <property type="entry name" value="PP-binding"/>
    <property type="match status" value="1"/>
</dbReference>
<dbReference type="SUPFAM" id="SSF47336">
    <property type="entry name" value="ACP-like"/>
    <property type="match status" value="1"/>
</dbReference>
<dbReference type="OrthoDB" id="2455700at2"/>
<dbReference type="AlphaFoldDB" id="A0A433RSC2"/>
<comment type="caution">
    <text evidence="2">The sequence shown here is derived from an EMBL/GenBank/DDBJ whole genome shotgun (WGS) entry which is preliminary data.</text>
</comment>
<dbReference type="Proteomes" id="UP000288623">
    <property type="component" value="Unassembled WGS sequence"/>
</dbReference>
<evidence type="ECO:0000313" key="2">
    <source>
        <dbReference type="EMBL" id="RUS55057.1"/>
    </source>
</evidence>
<dbReference type="Gene3D" id="1.10.1200.10">
    <property type="entry name" value="ACP-like"/>
    <property type="match status" value="1"/>
</dbReference>
<accession>A0A433RSC2</accession>
<keyword evidence="3" id="KW-1185">Reference proteome</keyword>
<dbReference type="InterPro" id="IPR036736">
    <property type="entry name" value="ACP-like_sf"/>
</dbReference>
<organism evidence="2 3">
    <name type="scientific">Candidatus Kurthia intestinigallinarum</name>
    <dbReference type="NCBI Taxonomy" id="1562256"/>
    <lineage>
        <taxon>Bacteria</taxon>
        <taxon>Bacillati</taxon>
        <taxon>Bacillota</taxon>
        <taxon>Bacilli</taxon>
        <taxon>Bacillales</taxon>
        <taxon>Caryophanaceae</taxon>
        <taxon>Kurthia</taxon>
    </lineage>
</organism>
<evidence type="ECO:0000313" key="3">
    <source>
        <dbReference type="Proteomes" id="UP000288623"/>
    </source>
</evidence>
<dbReference type="InterPro" id="IPR009081">
    <property type="entry name" value="PP-bd_ACP"/>
</dbReference>